<feature type="domain" description="CCHC-type" evidence="7">
    <location>
        <begin position="918"/>
        <end position="934"/>
    </location>
</feature>
<accession>A0AAP0QWT9</accession>
<evidence type="ECO:0000259" key="8">
    <source>
        <dbReference type="PROSITE" id="PS50994"/>
    </source>
</evidence>
<feature type="region of interest" description="Disordered" evidence="6">
    <location>
        <begin position="875"/>
        <end position="916"/>
    </location>
</feature>
<dbReference type="InterPro" id="IPR005162">
    <property type="entry name" value="Retrotrans_gag_dom"/>
</dbReference>
<dbReference type="InterPro" id="IPR043502">
    <property type="entry name" value="DNA/RNA_pol_sf"/>
</dbReference>
<dbReference type="InterPro" id="IPR039537">
    <property type="entry name" value="Retrotran_Ty1/copia-like"/>
</dbReference>
<gene>
    <name evidence="9" type="ORF">WN944_009340</name>
</gene>
<dbReference type="Proteomes" id="UP001428341">
    <property type="component" value="Unassembled WGS sequence"/>
</dbReference>
<dbReference type="InterPro" id="IPR001878">
    <property type="entry name" value="Znf_CCHC"/>
</dbReference>
<dbReference type="PROSITE" id="PS50158">
    <property type="entry name" value="ZF_CCHC"/>
    <property type="match status" value="1"/>
</dbReference>
<keyword evidence="10" id="KW-1185">Reference proteome</keyword>
<evidence type="ECO:0000313" key="9">
    <source>
        <dbReference type="EMBL" id="KAK9220916.1"/>
    </source>
</evidence>
<dbReference type="Pfam" id="PF00098">
    <property type="entry name" value="zf-CCHC"/>
    <property type="match status" value="1"/>
</dbReference>
<evidence type="ECO:0000313" key="10">
    <source>
        <dbReference type="Proteomes" id="UP001428341"/>
    </source>
</evidence>
<dbReference type="GO" id="GO:0015074">
    <property type="term" value="P:DNA integration"/>
    <property type="evidence" value="ECO:0007669"/>
    <property type="project" value="InterPro"/>
</dbReference>
<dbReference type="PANTHER" id="PTHR42648:SF28">
    <property type="entry name" value="TRANSPOSON-ENCODED PROTEIN WITH RIBONUCLEASE H-LIKE AND RETROVIRUS ZINC FINGER-LIKE DOMAINS"/>
    <property type="match status" value="1"/>
</dbReference>
<dbReference type="GO" id="GO:0003676">
    <property type="term" value="F:nucleic acid binding"/>
    <property type="evidence" value="ECO:0007669"/>
    <property type="project" value="InterPro"/>
</dbReference>
<keyword evidence="4" id="KW-0378">Hydrolase</keyword>
<organism evidence="9 10">
    <name type="scientific">Citrus x changshan-huyou</name>
    <dbReference type="NCBI Taxonomy" id="2935761"/>
    <lineage>
        <taxon>Eukaryota</taxon>
        <taxon>Viridiplantae</taxon>
        <taxon>Streptophyta</taxon>
        <taxon>Embryophyta</taxon>
        <taxon>Tracheophyta</taxon>
        <taxon>Spermatophyta</taxon>
        <taxon>Magnoliopsida</taxon>
        <taxon>eudicotyledons</taxon>
        <taxon>Gunneridae</taxon>
        <taxon>Pentapetalae</taxon>
        <taxon>rosids</taxon>
        <taxon>malvids</taxon>
        <taxon>Sapindales</taxon>
        <taxon>Rutaceae</taxon>
        <taxon>Aurantioideae</taxon>
        <taxon>Citrus</taxon>
    </lineage>
</organism>
<feature type="domain" description="Integrase catalytic" evidence="8">
    <location>
        <begin position="1157"/>
        <end position="1324"/>
    </location>
</feature>
<feature type="compositionally biased region" description="Basic and acidic residues" evidence="6">
    <location>
        <begin position="930"/>
        <end position="946"/>
    </location>
</feature>
<dbReference type="SUPFAM" id="SSF50630">
    <property type="entry name" value="Acid proteases"/>
    <property type="match status" value="1"/>
</dbReference>
<dbReference type="CDD" id="cd09272">
    <property type="entry name" value="RNase_HI_RT_Ty1"/>
    <property type="match status" value="1"/>
</dbReference>
<feature type="compositionally biased region" description="Basic residues" evidence="6">
    <location>
        <begin position="902"/>
        <end position="916"/>
    </location>
</feature>
<comment type="caution">
    <text evidence="9">The sequence shown here is derived from an EMBL/GenBank/DDBJ whole genome shotgun (WGS) entry which is preliminary data.</text>
</comment>
<dbReference type="SUPFAM" id="SSF56672">
    <property type="entry name" value="DNA/RNA polymerases"/>
    <property type="match status" value="1"/>
</dbReference>
<dbReference type="InterPro" id="IPR054722">
    <property type="entry name" value="PolX-like_BBD"/>
</dbReference>
<keyword evidence="2" id="KW-0479">Metal-binding</keyword>
<dbReference type="Pfam" id="PF14223">
    <property type="entry name" value="Retrotran_gag_2"/>
    <property type="match status" value="1"/>
</dbReference>
<dbReference type="Pfam" id="PF22936">
    <property type="entry name" value="Pol_BBD"/>
    <property type="match status" value="1"/>
</dbReference>
<evidence type="ECO:0000256" key="2">
    <source>
        <dbReference type="ARBA" id="ARBA00022723"/>
    </source>
</evidence>
<keyword evidence="5" id="KW-0862">Zinc</keyword>
<dbReference type="Pfam" id="PF25597">
    <property type="entry name" value="SH3_retrovirus"/>
    <property type="match status" value="1"/>
</dbReference>
<dbReference type="CDD" id="cd00303">
    <property type="entry name" value="retropepsin_like"/>
    <property type="match status" value="1"/>
</dbReference>
<name>A0AAP0QWT9_9ROSI</name>
<feature type="compositionally biased region" description="Polar residues" evidence="6">
    <location>
        <begin position="348"/>
        <end position="363"/>
    </location>
</feature>
<dbReference type="PROSITE" id="PS50994">
    <property type="entry name" value="INTEGRASE"/>
    <property type="match status" value="1"/>
</dbReference>
<dbReference type="SUPFAM" id="SSF53098">
    <property type="entry name" value="Ribonuclease H-like"/>
    <property type="match status" value="1"/>
</dbReference>
<dbReference type="Gene3D" id="4.10.60.10">
    <property type="entry name" value="Zinc finger, CCHC-type"/>
    <property type="match status" value="1"/>
</dbReference>
<feature type="region of interest" description="Disordered" evidence="6">
    <location>
        <begin position="293"/>
        <end position="329"/>
    </location>
</feature>
<protein>
    <submittedName>
        <fullName evidence="9">Uncharacterized protein</fullName>
    </submittedName>
</protein>
<dbReference type="InterPro" id="IPR012337">
    <property type="entry name" value="RNaseH-like_sf"/>
</dbReference>
<evidence type="ECO:0000256" key="5">
    <source>
        <dbReference type="PROSITE-ProRule" id="PRU00047"/>
    </source>
</evidence>
<dbReference type="InterPro" id="IPR025724">
    <property type="entry name" value="GAG-pre-integrase_dom"/>
</dbReference>
<keyword evidence="1" id="KW-0645">Protease</keyword>
<dbReference type="GO" id="GO:0008270">
    <property type="term" value="F:zinc ion binding"/>
    <property type="evidence" value="ECO:0007669"/>
    <property type="project" value="UniProtKB-KW"/>
</dbReference>
<dbReference type="SMART" id="SM00343">
    <property type="entry name" value="ZnF_C2HC"/>
    <property type="match status" value="1"/>
</dbReference>
<evidence type="ECO:0000256" key="6">
    <source>
        <dbReference type="SAM" id="MobiDB-lite"/>
    </source>
</evidence>
<dbReference type="GO" id="GO:0006508">
    <property type="term" value="P:proteolysis"/>
    <property type="evidence" value="ECO:0007669"/>
    <property type="project" value="UniProtKB-KW"/>
</dbReference>
<evidence type="ECO:0000256" key="4">
    <source>
        <dbReference type="ARBA" id="ARBA00022801"/>
    </source>
</evidence>
<dbReference type="Pfam" id="PF13976">
    <property type="entry name" value="gag_pre-integrs"/>
    <property type="match status" value="1"/>
</dbReference>
<dbReference type="Gene3D" id="2.40.70.10">
    <property type="entry name" value="Acid Proteases"/>
    <property type="match status" value="1"/>
</dbReference>
<dbReference type="InterPro" id="IPR036875">
    <property type="entry name" value="Znf_CCHC_sf"/>
</dbReference>
<feature type="region of interest" description="Disordered" evidence="6">
    <location>
        <begin position="930"/>
        <end position="949"/>
    </location>
</feature>
<dbReference type="Gene3D" id="3.30.420.10">
    <property type="entry name" value="Ribonuclease H-like superfamily/Ribonuclease H"/>
    <property type="match status" value="1"/>
</dbReference>
<keyword evidence="3" id="KW-0064">Aspartyl protease</keyword>
<dbReference type="GO" id="GO:0004190">
    <property type="term" value="F:aspartic-type endopeptidase activity"/>
    <property type="evidence" value="ECO:0007669"/>
    <property type="project" value="UniProtKB-KW"/>
</dbReference>
<dbReference type="Pfam" id="PF00665">
    <property type="entry name" value="rve"/>
    <property type="match status" value="1"/>
</dbReference>
<reference evidence="9 10" key="1">
    <citation type="submission" date="2024-05" db="EMBL/GenBank/DDBJ databases">
        <title>Haplotype-resolved chromosome-level genome assembly of Huyou (Citrus changshanensis).</title>
        <authorList>
            <person name="Miao C."/>
            <person name="Chen W."/>
            <person name="Wu Y."/>
            <person name="Wang L."/>
            <person name="Zhao S."/>
            <person name="Grierson D."/>
            <person name="Xu C."/>
            <person name="Chen K."/>
        </authorList>
    </citation>
    <scope>NUCLEOTIDE SEQUENCE [LARGE SCALE GENOMIC DNA]</scope>
    <source>
        <strain evidence="9">01-14</strain>
        <tissue evidence="9">Leaf</tissue>
    </source>
</reference>
<dbReference type="SUPFAM" id="SSF57756">
    <property type="entry name" value="Retrovirus zinc finger-like domains"/>
    <property type="match status" value="1"/>
</dbReference>
<feature type="region of interest" description="Disordered" evidence="6">
    <location>
        <begin position="341"/>
        <end position="377"/>
    </location>
</feature>
<dbReference type="Pfam" id="PF07727">
    <property type="entry name" value="RVT_2"/>
    <property type="match status" value="1"/>
</dbReference>
<dbReference type="InterPro" id="IPR021109">
    <property type="entry name" value="Peptidase_aspartic_dom_sf"/>
</dbReference>
<sequence length="1892" mass="214857">MDDPNRLLPILPPVQAEKTLREYFSPLAANQPSCIVLPQTTATHFELKPSVIQLLPSFHGLEREDPYLHIKEFLDICSTFRFQNFNDELIRLRMFSFSLKDKAKAWLNSLSAGFITTWDELNNKFLTKFFPMSKTNALRREISDFYQREGDQFYECWERFNDLLLKCPHHGFEKWRLIQCFYNGLTMSNRHMVESMNGGRFLNLHEGAAWDFFNSLSENSQQKVDALALNQSMNHHPSVANEVCAICSNLSQTTQNCPSLPVYPEAYSEQSNTQAILKLEHQLGQLATTVAEKEKGKFPSQSIPNPKGVHEVGSSSSHQHEEAKSIMTLRRGKLFDNKVEVQTKKTSEPTSSDPITSQESSPNDLEESDPPAYIPKAHFPQRLTKVKKGTSTCEIIEIFKQVSINIHLLDAIKQVPSYAKFLKDLCTKKRNLHATKKAFLTEQTSNLLQCKMPPKFKDPGSPTISCVIGNQCFDKALLDLGASVNLLPYSVYMQLGLGELKSTPIILQLADRSMKIPHGIIEDVLIQIEKIYYPVDFIVIDTQHVHDPKKHTPLILGRPFLATADAHISCRTGNMQLSFGNMTMELNIFNVPKQAQEDDEVVEVDMIEASIDDSLISNHCDNPLIPCTTDSDFSIDVDSDIEEVNALLDLTLIIDLIKWKEKIRLSHFLLKRKVQHRSHSDMKKVVQEMTNKVDLEKFNGQNDFNMWRIKMEALLITQGLGDAIDPVIKSENTEASSSRTPEQMAKIDKKARSTIILSLGDLVIREVAKKKTVARLWAKLEQLYMTKSLANRLYIKKKMFSLRMIEGASLNEHIDEFNKVCDELETIDEGLSDESKALLLISSSPKSYEHFVDALLNGRQSLSLEEVKSALGTKKLKEKQDNSESESSEGLMARGRSEKREYKGKKQGRSKSKQKHLKCFHCHKEGHFKRDCPERKTKQKESKDKSGNAAIATEETSFEIAEVLIAIKEKTQGQWVLDSGCTFHMSPNRNYFTIYQSCDGGMMLMGNNSVCKVVGIGTVSLKMYDGMVRELTQVRHVPELKRNLISIGMLDQTGCVNKAENGSLKVIRGSIVIMKSSKQNGLYVLNGHTTVGEASVTEKSEDKARLWHLRLGHMSERGLKELQKKGVFGSDKLSSLGFCEDCILGKASNLKFESAVHSTKEKLAYIHSDLWGPAQVNSLGGFRYFLSLIDDYSRMVWVYVLKTKDEALEKFKRWKILVETQTSLKVKALRTDNELEFCNKEFGDFCERHEIMRHKTVIHTPQQNGFAERMNRTLMDKVRCILLYSKLPKSLWAEALNTACYLVNRSPSTATECKTPIELWSGRVADYFKLRIFGCVAYAYVKQGKLEPRALRCRFLGYPDVVKGYRLWCIDLKPPKCIISRDFDVESHEQDMTESETEGDSGRVTDGFDVVQESEPAENEDNSYQLVMDRKKRAVRPPKRYAIVDFIAYTLTVAQELIVRLEKKKTVSCKWIFKVKEGISDAEPSRFKARLVARGFTQREGIDFHEIFSPVVKHASIRVILALVAIQDMYLEQMDVKTAFLHRELQEEIVMEQPGRDIGDGKMIYLMLYIDDMLIACHSIDEISHLNNLLSSEFDMKDLGVARKILGMEIIRDRRRKLMFLTQQSYVKKVLLRFGMHESKSVQTPLANHFKLSAAQCPQTDAEQGKMARIPYSSAVGSLMYAMVLTRPDISHAVSIVSRFMANPGYEHWRAVQWIMRYLKGTMEFGLLYGGLKQEGHKLVGYVDSDFAGDLDKRRSQTGFIFTLGGCTVNWKATLQSVVALSTTEAEYTAAAEAFKEVIWLKGMVSELGAKQETVEVYCDSQSAIHLSKNQTHHEGTKHIDVKLHFVRLEVSKGTVKMLKVHTDQNPTDMLTKDVPSAKLNFCLSLAGICSF</sequence>
<dbReference type="PANTHER" id="PTHR42648">
    <property type="entry name" value="TRANSPOSASE, PUTATIVE-RELATED"/>
    <property type="match status" value="1"/>
</dbReference>
<evidence type="ECO:0000259" key="7">
    <source>
        <dbReference type="PROSITE" id="PS50158"/>
    </source>
</evidence>
<dbReference type="InterPro" id="IPR057670">
    <property type="entry name" value="SH3_retrovirus"/>
</dbReference>
<proteinExistence type="predicted"/>
<dbReference type="InterPro" id="IPR013103">
    <property type="entry name" value="RVT_2"/>
</dbReference>
<dbReference type="Pfam" id="PF03732">
    <property type="entry name" value="Retrotrans_gag"/>
    <property type="match status" value="1"/>
</dbReference>
<dbReference type="InterPro" id="IPR001584">
    <property type="entry name" value="Integrase_cat-core"/>
</dbReference>
<dbReference type="EMBL" id="JBCGBO010000002">
    <property type="protein sequence ID" value="KAK9220916.1"/>
    <property type="molecule type" value="Genomic_DNA"/>
</dbReference>
<dbReference type="InterPro" id="IPR036397">
    <property type="entry name" value="RNaseH_sf"/>
</dbReference>
<keyword evidence="5" id="KW-0863">Zinc-finger</keyword>
<evidence type="ECO:0000256" key="3">
    <source>
        <dbReference type="ARBA" id="ARBA00022750"/>
    </source>
</evidence>
<evidence type="ECO:0000256" key="1">
    <source>
        <dbReference type="ARBA" id="ARBA00022670"/>
    </source>
</evidence>